<feature type="compositionally biased region" description="Pro residues" evidence="2">
    <location>
        <begin position="130"/>
        <end position="152"/>
    </location>
</feature>
<feature type="region of interest" description="Disordered" evidence="2">
    <location>
        <begin position="78"/>
        <end position="153"/>
    </location>
</feature>
<dbReference type="InterPro" id="IPR036869">
    <property type="entry name" value="J_dom_sf"/>
</dbReference>
<keyword evidence="1" id="KW-0143">Chaperone</keyword>
<keyword evidence="3" id="KW-0472">Membrane</keyword>
<dbReference type="EMBL" id="JAFIWB010000001">
    <property type="protein sequence ID" value="MBN6101054.1"/>
    <property type="molecule type" value="Genomic_DNA"/>
</dbReference>
<reference evidence="4 5" key="1">
    <citation type="submission" date="2021-02" db="EMBL/GenBank/DDBJ databases">
        <title>Taxonomically Unique Crown Gall-Associated Xanthomonas Stains Have Deficiency in Virulence Repertories.</title>
        <authorList>
            <person name="Mafakheri H."/>
            <person name="Taghavi S.M."/>
            <person name="Dimkic I."/>
            <person name="Nemanja K."/>
            <person name="Osdaghi E."/>
        </authorList>
    </citation>
    <scope>NUCLEOTIDE SEQUENCE [LARGE SCALE GENOMIC DNA]</scope>
    <source>
        <strain evidence="4 5">FX4</strain>
    </source>
</reference>
<evidence type="ECO:0000313" key="4">
    <source>
        <dbReference type="EMBL" id="MBN6101054.1"/>
    </source>
</evidence>
<protein>
    <submittedName>
        <fullName evidence="4">J domain-containing protein</fullName>
    </submittedName>
</protein>
<accession>A0ABS3AYZ7</accession>
<feature type="transmembrane region" description="Helical" evidence="3">
    <location>
        <begin position="413"/>
        <end position="434"/>
    </location>
</feature>
<gene>
    <name evidence="4" type="ORF">JR064_02600</name>
</gene>
<feature type="compositionally biased region" description="Low complexity" evidence="2">
    <location>
        <begin position="78"/>
        <end position="87"/>
    </location>
</feature>
<keyword evidence="5" id="KW-1185">Reference proteome</keyword>
<feature type="transmembrane region" description="Helical" evidence="3">
    <location>
        <begin position="380"/>
        <end position="401"/>
    </location>
</feature>
<keyword evidence="3" id="KW-1133">Transmembrane helix</keyword>
<dbReference type="RefSeq" id="WP_206228693.1">
    <property type="nucleotide sequence ID" value="NZ_JAFIWB010000001.1"/>
</dbReference>
<organism evidence="4 5">
    <name type="scientific">Xanthomonas bonasiae</name>
    <dbReference type="NCBI Taxonomy" id="2810351"/>
    <lineage>
        <taxon>Bacteria</taxon>
        <taxon>Pseudomonadati</taxon>
        <taxon>Pseudomonadota</taxon>
        <taxon>Gammaproteobacteria</taxon>
        <taxon>Lysobacterales</taxon>
        <taxon>Lysobacteraceae</taxon>
        <taxon>Xanthomonas</taxon>
    </lineage>
</organism>
<dbReference type="SUPFAM" id="SSF46565">
    <property type="entry name" value="Chaperone J-domain"/>
    <property type="match status" value="1"/>
</dbReference>
<evidence type="ECO:0000313" key="5">
    <source>
        <dbReference type="Proteomes" id="UP000695802"/>
    </source>
</evidence>
<evidence type="ECO:0000256" key="1">
    <source>
        <dbReference type="ARBA" id="ARBA00023186"/>
    </source>
</evidence>
<feature type="transmembrane region" description="Helical" evidence="3">
    <location>
        <begin position="440"/>
        <end position="459"/>
    </location>
</feature>
<evidence type="ECO:0000256" key="2">
    <source>
        <dbReference type="SAM" id="MobiDB-lite"/>
    </source>
</evidence>
<keyword evidence="3" id="KW-0812">Transmembrane</keyword>
<feature type="transmembrane region" description="Helical" evidence="3">
    <location>
        <begin position="337"/>
        <end position="360"/>
    </location>
</feature>
<sequence>MNWALRWLQLPPDADETAIKRSYAKRLRQHRPDTDPEGFQQLHAAYQAALAWARARSDEDEDVEDDDARAAPEAATIAAGLGASSGDGADRRDAQPKPAVASATDNDFLDTERLPPDTDGDNARLLQQRPTPPTPPPAQIDVAQPPPLPAPDPDALCDELLALATRAEPQTLQHWLERQPTLWSLRDKAQVGWLLCHRLQQRMPPIQRDNFALLLGFFGLDDIAAGSAAQTLPMLQERLHLAWEMQPGNAHALARRVYPAGDKRYRVPALMRQLTRPFALPQALWTGLMPGRPRALRQLLLRLDQGRLDTLPAPLDRQQIGFWMRATDAGYLTRARLLVGLARCAAAALLLAIVVVLATAASALSPDPVPMSFALSRSGMAAVTIAALWAAWLVVGMLLRWQSEPESANRSPAPLWLRLLFIPLLVGIALGLIYGAGQRIPGSSVAMLALLLSIVRVWRRRGLEYRLSVRSTWWTIFVIPSLFKGLLALLNSGEIGAALALALWSWDLLHQRRLLRWRRS</sequence>
<comment type="caution">
    <text evidence="4">The sequence shown here is derived from an EMBL/GenBank/DDBJ whole genome shotgun (WGS) entry which is preliminary data.</text>
</comment>
<evidence type="ECO:0000256" key="3">
    <source>
        <dbReference type="SAM" id="Phobius"/>
    </source>
</evidence>
<proteinExistence type="predicted"/>
<name>A0ABS3AYZ7_9XANT</name>
<dbReference type="Proteomes" id="UP000695802">
    <property type="component" value="Unassembled WGS sequence"/>
</dbReference>
<dbReference type="Gene3D" id="1.10.287.110">
    <property type="entry name" value="DnaJ domain"/>
    <property type="match status" value="1"/>
</dbReference>